<dbReference type="Proteomes" id="UP000321258">
    <property type="component" value="Unassembled WGS sequence"/>
</dbReference>
<dbReference type="AlphaFoldDB" id="A0A512IMQ9"/>
<sequence length="56" mass="6503">MRPTFRPLTERIRAAIRRRCMMRLTYALPFSYEVREATLICVVNRSGGIVDAYAPL</sequence>
<protein>
    <submittedName>
        <fullName evidence="1">Uncharacterized protein</fullName>
    </submittedName>
</protein>
<accession>A0A512IMQ9</accession>
<dbReference type="EMBL" id="BJZT01000013">
    <property type="protein sequence ID" value="GEO98961.1"/>
    <property type="molecule type" value="Genomic_DNA"/>
</dbReference>
<reference evidence="1 2" key="1">
    <citation type="submission" date="2019-07" db="EMBL/GenBank/DDBJ databases">
        <title>Whole genome shotgun sequence of Methylobacterium haplocladii NBRC 107714.</title>
        <authorList>
            <person name="Hosoyama A."/>
            <person name="Uohara A."/>
            <person name="Ohji S."/>
            <person name="Ichikawa N."/>
        </authorList>
    </citation>
    <scope>NUCLEOTIDE SEQUENCE [LARGE SCALE GENOMIC DNA]</scope>
    <source>
        <strain evidence="1 2">NBRC 107714</strain>
    </source>
</reference>
<proteinExistence type="predicted"/>
<evidence type="ECO:0000313" key="2">
    <source>
        <dbReference type="Proteomes" id="UP000321258"/>
    </source>
</evidence>
<comment type="caution">
    <text evidence="1">The sequence shown here is derived from an EMBL/GenBank/DDBJ whole genome shotgun (WGS) entry which is preliminary data.</text>
</comment>
<gene>
    <name evidence="1" type="ORF">MHA02_13490</name>
</gene>
<organism evidence="1 2">
    <name type="scientific">Methylobacterium haplocladii</name>
    <dbReference type="NCBI Taxonomy" id="1176176"/>
    <lineage>
        <taxon>Bacteria</taxon>
        <taxon>Pseudomonadati</taxon>
        <taxon>Pseudomonadota</taxon>
        <taxon>Alphaproteobacteria</taxon>
        <taxon>Hyphomicrobiales</taxon>
        <taxon>Methylobacteriaceae</taxon>
        <taxon>Methylobacterium</taxon>
    </lineage>
</organism>
<name>A0A512IMQ9_9HYPH</name>
<keyword evidence="2" id="KW-1185">Reference proteome</keyword>
<evidence type="ECO:0000313" key="1">
    <source>
        <dbReference type="EMBL" id="GEO98961.1"/>
    </source>
</evidence>